<dbReference type="STRING" id="525640.SAMN04487971_104197"/>
<dbReference type="InterPro" id="IPR036291">
    <property type="entry name" value="NAD(P)-bd_dom_sf"/>
</dbReference>
<dbReference type="SUPFAM" id="SSF51735">
    <property type="entry name" value="NAD(P)-binding Rossmann-fold domains"/>
    <property type="match status" value="1"/>
</dbReference>
<organism evidence="4 5">
    <name type="scientific">Paracoccus chinensis</name>
    <dbReference type="NCBI Taxonomy" id="525640"/>
    <lineage>
        <taxon>Bacteria</taxon>
        <taxon>Pseudomonadati</taxon>
        <taxon>Pseudomonadota</taxon>
        <taxon>Alphaproteobacteria</taxon>
        <taxon>Rhodobacterales</taxon>
        <taxon>Paracoccaceae</taxon>
        <taxon>Paracoccus</taxon>
    </lineage>
</organism>
<gene>
    <name evidence="4" type="ORF">SAMN04487971_104197</name>
</gene>
<dbReference type="OrthoDB" id="9779041at2"/>
<dbReference type="Pfam" id="PF01370">
    <property type="entry name" value="Epimerase"/>
    <property type="match status" value="1"/>
</dbReference>
<dbReference type="PANTHER" id="PTHR43000">
    <property type="entry name" value="DTDP-D-GLUCOSE 4,6-DEHYDRATASE-RELATED"/>
    <property type="match status" value="1"/>
</dbReference>
<protein>
    <submittedName>
        <fullName evidence="4">Nucleoside-diphosphate-sugar epimerase</fullName>
    </submittedName>
</protein>
<evidence type="ECO:0000313" key="5">
    <source>
        <dbReference type="Proteomes" id="UP000199555"/>
    </source>
</evidence>
<accession>A0A1G9G2Z2</accession>
<dbReference type="AlphaFoldDB" id="A0A1G9G2Z2"/>
<evidence type="ECO:0000256" key="2">
    <source>
        <dbReference type="ARBA" id="ARBA00007637"/>
    </source>
</evidence>
<feature type="domain" description="NAD-dependent epimerase/dehydratase" evidence="3">
    <location>
        <begin position="4"/>
        <end position="231"/>
    </location>
</feature>
<comment type="pathway">
    <text evidence="1">Bacterial outer membrane biogenesis; LPS O-antigen biosynthesis.</text>
</comment>
<evidence type="ECO:0000313" key="4">
    <source>
        <dbReference type="EMBL" id="SDK95021.1"/>
    </source>
</evidence>
<keyword evidence="5" id="KW-1185">Reference proteome</keyword>
<evidence type="ECO:0000259" key="3">
    <source>
        <dbReference type="Pfam" id="PF01370"/>
    </source>
</evidence>
<dbReference type="InterPro" id="IPR001509">
    <property type="entry name" value="Epimerase_deHydtase"/>
</dbReference>
<evidence type="ECO:0000256" key="1">
    <source>
        <dbReference type="ARBA" id="ARBA00005125"/>
    </source>
</evidence>
<proteinExistence type="inferred from homology"/>
<dbReference type="RefSeq" id="WP_090754005.1">
    <property type="nucleotide sequence ID" value="NZ_FNGE01000004.1"/>
</dbReference>
<reference evidence="5" key="1">
    <citation type="submission" date="2016-10" db="EMBL/GenBank/DDBJ databases">
        <authorList>
            <person name="Varghese N."/>
            <person name="Submissions S."/>
        </authorList>
    </citation>
    <scope>NUCLEOTIDE SEQUENCE [LARGE SCALE GENOMIC DNA]</scope>
    <source>
        <strain evidence="5">CGMCC 1.7655</strain>
    </source>
</reference>
<dbReference type="Proteomes" id="UP000199555">
    <property type="component" value="Unassembled WGS sequence"/>
</dbReference>
<dbReference type="Gene3D" id="3.40.50.720">
    <property type="entry name" value="NAD(P)-binding Rossmann-like Domain"/>
    <property type="match status" value="1"/>
</dbReference>
<sequence length="319" mass="33598">MARVLITGGTGFIGSHLARDCLSRGDEVTVLARPGSDPWRLADLAGRITLARAHPLDAPAVAAAVARARPQQVFHLAARTRSPAQDDLSDLDDAVAANVAPLRVLLDALRRLAHPPALVRTGSLAEMGETNRVLDPHEAERPGDGYGLSALMGTQVLRLARARLGLPAVTARLCLTYGGDQSPDFLVPGLIHCALSGLPLQVQRPQAQRDLIHVRDCVAALRLAADHAAALPPVVTVATGRPLLAGHLADGIAALTLRPDGPLPATPPVPALAAHVVSCRPSPEMAALGWHPRVGLAEGLRETINWERARIMPPQECLA</sequence>
<dbReference type="CDD" id="cd08946">
    <property type="entry name" value="SDR_e"/>
    <property type="match status" value="1"/>
</dbReference>
<dbReference type="EMBL" id="FNGE01000004">
    <property type="protein sequence ID" value="SDK95021.1"/>
    <property type="molecule type" value="Genomic_DNA"/>
</dbReference>
<name>A0A1G9G2Z2_9RHOB</name>
<comment type="similarity">
    <text evidence="2">Belongs to the NAD(P)-dependent epimerase/dehydratase family.</text>
</comment>